<protein>
    <submittedName>
        <fullName evidence="10">N-acetyltransferase B complex, non-catalytic subunit</fullName>
    </submittedName>
</protein>
<name>A0A2U3EB65_PURLI</name>
<feature type="compositionally biased region" description="Low complexity" evidence="8">
    <location>
        <begin position="474"/>
        <end position="491"/>
    </location>
</feature>
<reference evidence="10 11" key="1">
    <citation type="journal article" date="2016" name="Front. Microbiol.">
        <title>Genome and transcriptome sequences reveal the specific parasitism of the nematophagous Purpureocillium lilacinum 36-1.</title>
        <authorList>
            <person name="Xie J."/>
            <person name="Li S."/>
            <person name="Mo C."/>
            <person name="Xiao X."/>
            <person name="Peng D."/>
            <person name="Wang G."/>
            <person name="Xiao Y."/>
        </authorList>
    </citation>
    <scope>NUCLEOTIDE SEQUENCE [LARGE SCALE GENOMIC DNA]</scope>
    <source>
        <strain evidence="10 11">36-1</strain>
    </source>
</reference>
<dbReference type="Pfam" id="PF09797">
    <property type="entry name" value="NatB_MDM20"/>
    <property type="match status" value="1"/>
</dbReference>
<keyword evidence="7" id="KW-0862">Zinc</keyword>
<dbReference type="Gene3D" id="1.50.10.20">
    <property type="match status" value="1"/>
</dbReference>
<dbReference type="GO" id="GO:0046872">
    <property type="term" value="F:metal ion binding"/>
    <property type="evidence" value="ECO:0007669"/>
    <property type="project" value="UniProtKB-KW"/>
</dbReference>
<dbReference type="PROSITE" id="PS51808">
    <property type="entry name" value="CHCH"/>
    <property type="match status" value="1"/>
</dbReference>
<dbReference type="InterPro" id="IPR008930">
    <property type="entry name" value="Terpenoid_cyclase/PrenylTrfase"/>
</dbReference>
<dbReference type="Proteomes" id="UP000245956">
    <property type="component" value="Unassembled WGS sequence"/>
</dbReference>
<keyword evidence="4 10" id="KW-0808">Transferase</keyword>
<evidence type="ECO:0000256" key="3">
    <source>
        <dbReference type="ARBA" id="ARBA00022602"/>
    </source>
</evidence>
<dbReference type="Pfam" id="PF00432">
    <property type="entry name" value="Prenyltrans"/>
    <property type="match status" value="1"/>
</dbReference>
<comment type="similarity">
    <text evidence="2">Belongs to the protein prenyltransferase subunit beta family.</text>
</comment>
<dbReference type="GO" id="GO:0004662">
    <property type="term" value="F:CAAX-protein geranylgeranyltransferase activity"/>
    <property type="evidence" value="ECO:0007669"/>
    <property type="project" value="TreeGrafter"/>
</dbReference>
<evidence type="ECO:0000256" key="7">
    <source>
        <dbReference type="ARBA" id="ARBA00022833"/>
    </source>
</evidence>
<evidence type="ECO:0000259" key="9">
    <source>
        <dbReference type="Pfam" id="PF00432"/>
    </source>
</evidence>
<evidence type="ECO:0000313" key="11">
    <source>
        <dbReference type="Proteomes" id="UP000245956"/>
    </source>
</evidence>
<keyword evidence="6" id="KW-0677">Repeat</keyword>
<organism evidence="10 11">
    <name type="scientific">Purpureocillium lilacinum</name>
    <name type="common">Paecilomyces lilacinus</name>
    <dbReference type="NCBI Taxonomy" id="33203"/>
    <lineage>
        <taxon>Eukaryota</taxon>
        <taxon>Fungi</taxon>
        <taxon>Dikarya</taxon>
        <taxon>Ascomycota</taxon>
        <taxon>Pezizomycotina</taxon>
        <taxon>Sordariomycetes</taxon>
        <taxon>Hypocreomycetidae</taxon>
        <taxon>Hypocreales</taxon>
        <taxon>Ophiocordycipitaceae</taxon>
        <taxon>Purpureocillium</taxon>
    </lineage>
</organism>
<keyword evidence="5" id="KW-0479">Metal-binding</keyword>
<dbReference type="SUPFAM" id="SSF47072">
    <property type="entry name" value="Cysteine alpha-hairpin motif"/>
    <property type="match status" value="1"/>
</dbReference>
<proteinExistence type="inferred from homology"/>
<evidence type="ECO:0000256" key="8">
    <source>
        <dbReference type="SAM" id="MobiDB-lite"/>
    </source>
</evidence>
<evidence type="ECO:0000313" key="10">
    <source>
        <dbReference type="EMBL" id="PWI71764.1"/>
    </source>
</evidence>
<feature type="compositionally biased region" description="Basic and acidic residues" evidence="8">
    <location>
        <begin position="502"/>
        <end position="526"/>
    </location>
</feature>
<evidence type="ECO:0000256" key="6">
    <source>
        <dbReference type="ARBA" id="ARBA00022737"/>
    </source>
</evidence>
<dbReference type="GO" id="GO:0005953">
    <property type="term" value="C:CAAX-protein geranylgeranyltransferase complex"/>
    <property type="evidence" value="ECO:0007669"/>
    <property type="project" value="TreeGrafter"/>
</dbReference>
<dbReference type="PANTHER" id="PTHR11774">
    <property type="entry name" value="GERANYLGERANYL TRANSFERASE TYPE BETA SUBUNIT"/>
    <property type="match status" value="1"/>
</dbReference>
<evidence type="ECO:0000256" key="4">
    <source>
        <dbReference type="ARBA" id="ARBA00022679"/>
    </source>
</evidence>
<gene>
    <name evidence="10" type="ORF">PCL_11858</name>
</gene>
<dbReference type="PANTHER" id="PTHR11774:SF4">
    <property type="entry name" value="GERANYLGERANYL TRANSFERASE TYPE-1 SUBUNIT BETA"/>
    <property type="match status" value="1"/>
</dbReference>
<dbReference type="SUPFAM" id="SSF48239">
    <property type="entry name" value="Terpenoid cyclases/Protein prenyltransferases"/>
    <property type="match status" value="1"/>
</dbReference>
<sequence length="1678" mass="185445">MAGLDAARHIKYWQRCHTSFLPSAYTANDSTRLTFAFFIVSALDLLGPSADAATSPSPSAADRAAVRAWVLGLQHPDGGFCGSPTHALRDQPERGAANLAATFFALLLLALAAGDEGEARAAFAGVERRKLLRWLRRLQRRDGSFGQVLWEGEAVGGRDMRHSYLASCIRWMLLGEGSDGTEEDVDVESMVAHIRRCQTFDGGLAEASEHESHAGYAYCGIAALYMLDRPGASSSTSREAAMKAGIGCRDRLVRFLAHRQFEYLATQEEDDDASDDENFIESKLGDLDLDDGCACVGFNGRWNKKADTCYTWWVGGTLAMLDSLDVVNAAPSRRYLADVTQHRIGGFGKAVGSPPDIYHSYLGLAALAVLGESGLKEFDIGLCCSKDTARKVELARAGLLEKERNVFDGDGFWEAVGPPGRSWKMCPGELCNITEWSHCQDGMLLGTPAIRDSAVGMTSYFPLQTRTIKIANPSFPAPAAMSSSESSSSTPQTGADAGPWDNKTKQKFETRSRVRTTENRKSKSEFYDPCQEAAQRSYKCLYRNGGDKSMCGEYFQAYRDCKQAWTERRKKESGGKFWAVSIRDTLPMETVMAHILRTEVCSEFSGRGDDMPLSSTTNETPSSRVQCANIAPHGPLNCGQALPLQTFMLAQPSVRALDSTTPHGVHRNLHLRHTTMSRQRPRLRNGVDLQLQSAFQEGNWPVAIRLAEKRWRTFNDQYFEIVKICSETQLDDPAAKFAAVAAVRKYVEDGTVVKDVDGIDLLEWATLTLLDDDDFPETLGPLRVRCVKASPKDKSAATRCLESCLLHWDLVSAQQIAAIIDRSFPAERSFLFWNIVITHLLAKSPQSPPEKKKLYGMLAQKQIERAAQLTEQVQSTVSMPQNQVLTIQARNTNAEDAPPTPPARSVRTEEEILLLYDVVETHGSADDFTKLLASPVFSPVSQFRLGRKELFLRVVAKLRREGDWQGVFDFCHECLSDADENDEPTLLASDWGVWKHFIDAAAQLKSVNPDTSETVRELLLLLVKSKNLRPMYKRNLLLARVSAAFCLGPNDEDDLTNGQPSSLRLRELINYVAHQKGSLACFDDVKGFVERLDPSAVKHLAYDHVPQLVSGSTDALETARIQVLSLKLQYFALTCLASVSQVPGEKPSSKCVVCDAEFGSALCASCLSHIAQRAVQQYQSCTKELAGNASAENEVIPELAMAVALSNIRLAFNSQLPGYKPSTLPSTQHLLRALFMLEHQFHLTPKHSQTALLLVQLHLRLGSAHRAREIWDELAVKRTISDALAPIFYDRLSTVSPLVISPSDNWGWQLIETLKQHYTVSLKLRMPRRLIDAFEAGSYGSILGMPQYIEDLRRSCTRVMSLVEEARAERLFGQPFGEVLTDSRFLDVFDGLQLNELVDYGSFASWEASTCTPMHIRLRLGPGPSNERSHLSLLSEAFHDVLDHKPPTVYKASATATEADNTFVLETMAQLGHSMPKFLRGAASKSTAAELLYFEAVSLLCTLIPLCTSIARTSTPPDGLNQLAESVLAALETLRAAAPQKKQDGVDDAMAAMSSLHSVALLRDTAVAVKLTTQWIQAFNEREKERDRSGSSNLHKEVMALVKTLESAAQVALKEGNELVKSWKSGVVEKMDFVSTLRRWVFDGDETGLVGLVEDGTVLELARSLRSNIAGWQQVKWE</sequence>
<evidence type="ECO:0000256" key="5">
    <source>
        <dbReference type="ARBA" id="ARBA00022723"/>
    </source>
</evidence>
<feature type="domain" description="Prenyltransferase alpha-alpha toroid" evidence="9">
    <location>
        <begin position="4"/>
        <end position="383"/>
    </location>
</feature>
<comment type="caution">
    <text evidence="10">The sequence shown here is derived from an EMBL/GenBank/DDBJ whole genome shotgun (WGS) entry which is preliminary data.</text>
</comment>
<accession>A0A2U3EB65</accession>
<comment type="cofactor">
    <cofactor evidence="1">
        <name>Zn(2+)</name>
        <dbReference type="ChEBI" id="CHEBI:29105"/>
    </cofactor>
</comment>
<evidence type="ECO:0000256" key="2">
    <source>
        <dbReference type="ARBA" id="ARBA00010497"/>
    </source>
</evidence>
<dbReference type="EMBL" id="LCWV01000007">
    <property type="protein sequence ID" value="PWI71764.1"/>
    <property type="molecule type" value="Genomic_DNA"/>
</dbReference>
<dbReference type="SMR" id="A0A2U3EB65"/>
<feature type="region of interest" description="Disordered" evidence="8">
    <location>
        <begin position="474"/>
        <end position="526"/>
    </location>
</feature>
<keyword evidence="3" id="KW-0637">Prenyltransferase</keyword>
<dbReference type="InterPro" id="IPR045089">
    <property type="entry name" value="PGGT1B-like"/>
</dbReference>
<dbReference type="InterPro" id="IPR009069">
    <property type="entry name" value="Cys_alpha_HP_mot_SF"/>
</dbReference>
<dbReference type="InterPro" id="IPR001330">
    <property type="entry name" value="Prenyltrans"/>
</dbReference>
<evidence type="ECO:0000256" key="1">
    <source>
        <dbReference type="ARBA" id="ARBA00001947"/>
    </source>
</evidence>
<dbReference type="InterPro" id="IPR019183">
    <property type="entry name" value="NAA25_NatB_aux_su"/>
</dbReference>